<evidence type="ECO:0000313" key="1">
    <source>
        <dbReference type="EMBL" id="PRX53473.1"/>
    </source>
</evidence>
<dbReference type="Proteomes" id="UP000238312">
    <property type="component" value="Unassembled WGS sequence"/>
</dbReference>
<protein>
    <submittedName>
        <fullName evidence="1">Uncharacterized protein</fullName>
    </submittedName>
</protein>
<accession>A0A2T0M7N7</accession>
<comment type="caution">
    <text evidence="1">The sequence shown here is derived from an EMBL/GenBank/DDBJ whole genome shotgun (WGS) entry which is preliminary data.</text>
</comment>
<evidence type="ECO:0000313" key="2">
    <source>
        <dbReference type="Proteomes" id="UP000238312"/>
    </source>
</evidence>
<name>A0A2T0M7N7_9ACTN</name>
<proteinExistence type="predicted"/>
<dbReference type="AlphaFoldDB" id="A0A2T0M7N7"/>
<keyword evidence="2" id="KW-1185">Reference proteome</keyword>
<sequence length="32" mass="3359">MAGVGDDADVAAKREIIRTMADIRISLAAAWA</sequence>
<organism evidence="1 2">
    <name type="scientific">Nonomuraea fuscirosea</name>
    <dbReference type="NCBI Taxonomy" id="1291556"/>
    <lineage>
        <taxon>Bacteria</taxon>
        <taxon>Bacillati</taxon>
        <taxon>Actinomycetota</taxon>
        <taxon>Actinomycetes</taxon>
        <taxon>Streptosporangiales</taxon>
        <taxon>Streptosporangiaceae</taxon>
        <taxon>Nonomuraea</taxon>
    </lineage>
</organism>
<gene>
    <name evidence="1" type="ORF">B0I32_12762</name>
</gene>
<dbReference type="EMBL" id="PVNG01000027">
    <property type="protein sequence ID" value="PRX53473.1"/>
    <property type="molecule type" value="Genomic_DNA"/>
</dbReference>
<reference evidence="1 2" key="1">
    <citation type="submission" date="2018-03" db="EMBL/GenBank/DDBJ databases">
        <title>Genomic Encyclopedia of Type Strains, Phase III (KMG-III): the genomes of soil and plant-associated and newly described type strains.</title>
        <authorList>
            <person name="Whitman W."/>
        </authorList>
    </citation>
    <scope>NUCLEOTIDE SEQUENCE [LARGE SCALE GENOMIC DNA]</scope>
    <source>
        <strain evidence="1 2">CGMCC 4.7104</strain>
    </source>
</reference>